<dbReference type="Proteomes" id="UP001367508">
    <property type="component" value="Unassembled WGS sequence"/>
</dbReference>
<evidence type="ECO:0000313" key="2">
    <source>
        <dbReference type="Proteomes" id="UP001367508"/>
    </source>
</evidence>
<accession>A0AAN9LDB9</accession>
<comment type="caution">
    <text evidence="1">The sequence shown here is derived from an EMBL/GenBank/DDBJ whole genome shotgun (WGS) entry which is preliminary data.</text>
</comment>
<evidence type="ECO:0000313" key="1">
    <source>
        <dbReference type="EMBL" id="KAK7331253.1"/>
    </source>
</evidence>
<proteinExistence type="predicted"/>
<name>A0AAN9LDB9_CANGL</name>
<dbReference type="EMBL" id="JAYMYQ010000005">
    <property type="protein sequence ID" value="KAK7331253.1"/>
    <property type="molecule type" value="Genomic_DNA"/>
</dbReference>
<protein>
    <submittedName>
        <fullName evidence="1">Uncharacterized protein</fullName>
    </submittedName>
</protein>
<reference evidence="1 2" key="1">
    <citation type="submission" date="2024-01" db="EMBL/GenBank/DDBJ databases">
        <title>The genomes of 5 underutilized Papilionoideae crops provide insights into root nodulation and disease resistanc.</title>
        <authorList>
            <person name="Jiang F."/>
        </authorList>
    </citation>
    <scope>NUCLEOTIDE SEQUENCE [LARGE SCALE GENOMIC DNA]</scope>
    <source>
        <strain evidence="1">LVBAO_FW01</strain>
        <tissue evidence="1">Leaves</tissue>
    </source>
</reference>
<sequence>MHNEQIKTLLTKLCNMHMTSISSTSKFNHFDANSFLEFDLSHLVSPEICTILCNPTSSKVNMSDVLPLYKN</sequence>
<organism evidence="1 2">
    <name type="scientific">Canavalia gladiata</name>
    <name type="common">Sword bean</name>
    <name type="synonym">Dolichos gladiatus</name>
    <dbReference type="NCBI Taxonomy" id="3824"/>
    <lineage>
        <taxon>Eukaryota</taxon>
        <taxon>Viridiplantae</taxon>
        <taxon>Streptophyta</taxon>
        <taxon>Embryophyta</taxon>
        <taxon>Tracheophyta</taxon>
        <taxon>Spermatophyta</taxon>
        <taxon>Magnoliopsida</taxon>
        <taxon>eudicotyledons</taxon>
        <taxon>Gunneridae</taxon>
        <taxon>Pentapetalae</taxon>
        <taxon>rosids</taxon>
        <taxon>fabids</taxon>
        <taxon>Fabales</taxon>
        <taxon>Fabaceae</taxon>
        <taxon>Papilionoideae</taxon>
        <taxon>50 kb inversion clade</taxon>
        <taxon>NPAAA clade</taxon>
        <taxon>indigoferoid/millettioid clade</taxon>
        <taxon>Phaseoleae</taxon>
        <taxon>Canavalia</taxon>
    </lineage>
</organism>
<gene>
    <name evidence="1" type="ORF">VNO77_25473</name>
</gene>
<keyword evidence="2" id="KW-1185">Reference proteome</keyword>
<dbReference type="AlphaFoldDB" id="A0AAN9LDB9"/>